<dbReference type="RefSeq" id="WP_386025490.1">
    <property type="nucleotide sequence ID" value="NZ_JBHUHX010000016.1"/>
</dbReference>
<accession>A0ABW4Y874</accession>
<dbReference type="Proteomes" id="UP001597337">
    <property type="component" value="Unassembled WGS sequence"/>
</dbReference>
<keyword evidence="2" id="KW-0472">Membrane</keyword>
<dbReference type="InterPro" id="IPR011223">
    <property type="entry name" value="UCP028770"/>
</dbReference>
<dbReference type="Pfam" id="PF11742">
    <property type="entry name" value="DUF3302"/>
    <property type="match status" value="1"/>
</dbReference>
<feature type="transmembrane region" description="Helical" evidence="2">
    <location>
        <begin position="6"/>
        <end position="30"/>
    </location>
</feature>
<gene>
    <name evidence="3" type="ORF">ACFSJC_07985</name>
</gene>
<evidence type="ECO:0000313" key="3">
    <source>
        <dbReference type="EMBL" id="MFD2111775.1"/>
    </source>
</evidence>
<feature type="compositionally biased region" description="Basic and acidic residues" evidence="1">
    <location>
        <begin position="86"/>
        <end position="106"/>
    </location>
</feature>
<dbReference type="EMBL" id="JBHUHX010000016">
    <property type="protein sequence ID" value="MFD2111775.1"/>
    <property type="molecule type" value="Genomic_DNA"/>
</dbReference>
<name>A0ABW4Y874_9GAMM</name>
<feature type="transmembrane region" description="Helical" evidence="2">
    <location>
        <begin position="51"/>
        <end position="72"/>
    </location>
</feature>
<sequence length="121" mass="13186">MTDNPQALMAVSLGLIVSCIIIIVLFIIFVHTMPGKIARKRGNPQAEAIEILSLLGLLIFPLWMAALVWAFIRPFTLPVELVGRNDRSAPEPGSEQKPKPEPKPELTRVTFDAPATTAGEA</sequence>
<proteinExistence type="predicted"/>
<feature type="region of interest" description="Disordered" evidence="1">
    <location>
        <begin position="86"/>
        <end position="121"/>
    </location>
</feature>
<protein>
    <submittedName>
        <fullName evidence="3">DUF3302 domain-containing protein</fullName>
    </submittedName>
</protein>
<keyword evidence="2" id="KW-1133">Transmembrane helix</keyword>
<reference evidence="4" key="1">
    <citation type="journal article" date="2019" name="Int. J. Syst. Evol. Microbiol.">
        <title>The Global Catalogue of Microorganisms (GCM) 10K type strain sequencing project: providing services to taxonomists for standard genome sequencing and annotation.</title>
        <authorList>
            <consortium name="The Broad Institute Genomics Platform"/>
            <consortium name="The Broad Institute Genome Sequencing Center for Infectious Disease"/>
            <person name="Wu L."/>
            <person name="Ma J."/>
        </authorList>
    </citation>
    <scope>NUCLEOTIDE SEQUENCE [LARGE SCALE GENOMIC DNA]</scope>
    <source>
        <strain evidence="4">KACC 12597</strain>
    </source>
</reference>
<comment type="caution">
    <text evidence="3">The sequence shown here is derived from an EMBL/GenBank/DDBJ whole genome shotgun (WGS) entry which is preliminary data.</text>
</comment>
<evidence type="ECO:0000256" key="2">
    <source>
        <dbReference type="SAM" id="Phobius"/>
    </source>
</evidence>
<keyword evidence="2" id="KW-0812">Transmembrane</keyword>
<organism evidence="3 4">
    <name type="scientific">Thiorhodococcus fuscus</name>
    <dbReference type="NCBI Taxonomy" id="527200"/>
    <lineage>
        <taxon>Bacteria</taxon>
        <taxon>Pseudomonadati</taxon>
        <taxon>Pseudomonadota</taxon>
        <taxon>Gammaproteobacteria</taxon>
        <taxon>Chromatiales</taxon>
        <taxon>Chromatiaceae</taxon>
        <taxon>Thiorhodococcus</taxon>
    </lineage>
</organism>
<keyword evidence="4" id="KW-1185">Reference proteome</keyword>
<evidence type="ECO:0000313" key="4">
    <source>
        <dbReference type="Proteomes" id="UP001597337"/>
    </source>
</evidence>
<evidence type="ECO:0000256" key="1">
    <source>
        <dbReference type="SAM" id="MobiDB-lite"/>
    </source>
</evidence>